<keyword evidence="1" id="KW-0812">Transmembrane</keyword>
<evidence type="ECO:0000313" key="3">
    <source>
        <dbReference type="Proteomes" id="UP001171111"/>
    </source>
</evidence>
<dbReference type="EMBL" id="JAULJQ010000004">
    <property type="protein sequence ID" value="MDO2409381.1"/>
    <property type="molecule type" value="Genomic_DNA"/>
</dbReference>
<feature type="transmembrane region" description="Helical" evidence="1">
    <location>
        <begin position="42"/>
        <end position="65"/>
    </location>
</feature>
<gene>
    <name evidence="2" type="ORF">Q2362_04610</name>
</gene>
<organism evidence="2 3">
    <name type="scientific">Campylobacter magnus</name>
    <dbReference type="NCBI Taxonomy" id="3026462"/>
    <lineage>
        <taxon>Bacteria</taxon>
        <taxon>Pseudomonadati</taxon>
        <taxon>Campylobacterota</taxon>
        <taxon>Epsilonproteobacteria</taxon>
        <taxon>Campylobacterales</taxon>
        <taxon>Campylobacteraceae</taxon>
        <taxon>Campylobacter</taxon>
    </lineage>
</organism>
<keyword evidence="3" id="KW-1185">Reference proteome</keyword>
<name>A0ABT8T6R1_9BACT</name>
<dbReference type="RefSeq" id="WP_302244261.1">
    <property type="nucleotide sequence ID" value="NZ_JAULJQ010000004.1"/>
</dbReference>
<evidence type="ECO:0000256" key="1">
    <source>
        <dbReference type="SAM" id="Phobius"/>
    </source>
</evidence>
<keyword evidence="1" id="KW-0472">Membrane</keyword>
<evidence type="ECO:0000313" key="2">
    <source>
        <dbReference type="EMBL" id="MDO2409381.1"/>
    </source>
</evidence>
<keyword evidence="1" id="KW-1133">Transmembrane helix</keyword>
<sequence>MIGVWCIANIGRVLFTIFRPVDSVNEALEKHKDGSSWFIGRLLGGLIVAIFWGIFLPIQILWVVYKLSRAKKQASVLHQNQDMANSINM</sequence>
<comment type="caution">
    <text evidence="2">The sequence shown here is derived from an EMBL/GenBank/DDBJ whole genome shotgun (WGS) entry which is preliminary data.</text>
</comment>
<reference evidence="2 3" key="1">
    <citation type="submission" date="2023-06" db="EMBL/GenBank/DDBJ databases">
        <title>Campylobacter magnum sp. nov., isolated from cecal contents of domestic pigs (Sus scrofa domesticus).</title>
        <authorList>
            <person name="Papic B."/>
            <person name="Gruntar I."/>
        </authorList>
    </citation>
    <scope>NUCLEOTIDE SEQUENCE [LARGE SCALE GENOMIC DNA]</scope>
    <source>
        <strain evidence="3">34484-21</strain>
    </source>
</reference>
<proteinExistence type="predicted"/>
<protein>
    <submittedName>
        <fullName evidence="2">Uncharacterized protein</fullName>
    </submittedName>
</protein>
<accession>A0ABT8T6R1</accession>
<dbReference type="Proteomes" id="UP001171111">
    <property type="component" value="Unassembled WGS sequence"/>
</dbReference>